<evidence type="ECO:0000313" key="3">
    <source>
        <dbReference type="Proteomes" id="UP001629156"/>
    </source>
</evidence>
<keyword evidence="3" id="KW-1185">Reference proteome</keyword>
<name>A0ABW8YSQ4_9FLAO</name>
<dbReference type="RefSeq" id="WP_408083326.1">
    <property type="nucleotide sequence ID" value="NZ_JBELPZ010000001.1"/>
</dbReference>
<accession>A0ABW8YSQ4</accession>
<sequence length="229" mass="25787">MKKSIFYAALLAVTGVTANAQQGVNQGSTGPIDGRTAITSTEKLTTTGSQYITEQYMPAKISGSDQVQLLRYNAFNDYFEINNPQEGKPSMLPKQAGVKISFVNNGNEYTTAEYVDRDDNRTNGYLKVISETPKVKIYKRERIYLQPGKIGTNSYEASKPNTYKQAKDEYYIQIGDAPAQYFRRDKDLEKLMPNDDLGKEVRNYIKKNDIETDEEAGLKQLGAYLNTIL</sequence>
<proteinExistence type="predicted"/>
<reference evidence="2 3" key="1">
    <citation type="submission" date="2024-06" db="EMBL/GenBank/DDBJ databases">
        <authorList>
            <person name="Kaempfer P."/>
            <person name="Viver T."/>
        </authorList>
    </citation>
    <scope>NUCLEOTIDE SEQUENCE [LARGE SCALE GENOMIC DNA]</scope>
    <source>
        <strain evidence="2 3">ST-119</strain>
    </source>
</reference>
<evidence type="ECO:0000313" key="2">
    <source>
        <dbReference type="EMBL" id="MFL9843094.1"/>
    </source>
</evidence>
<comment type="caution">
    <text evidence="2">The sequence shown here is derived from an EMBL/GenBank/DDBJ whole genome shotgun (WGS) entry which is preliminary data.</text>
</comment>
<keyword evidence="1" id="KW-0732">Signal</keyword>
<protein>
    <submittedName>
        <fullName evidence="2">Uncharacterized protein</fullName>
    </submittedName>
</protein>
<feature type="signal peptide" evidence="1">
    <location>
        <begin position="1"/>
        <end position="20"/>
    </location>
</feature>
<feature type="chain" id="PRO_5047228759" evidence="1">
    <location>
        <begin position="21"/>
        <end position="229"/>
    </location>
</feature>
<evidence type="ECO:0000256" key="1">
    <source>
        <dbReference type="SAM" id="SignalP"/>
    </source>
</evidence>
<dbReference type="EMBL" id="JBELPZ010000001">
    <property type="protein sequence ID" value="MFL9843094.1"/>
    <property type="molecule type" value="Genomic_DNA"/>
</dbReference>
<organism evidence="2 3">
    <name type="scientific">Flavobacterium rhizosphaerae</name>
    <dbReference type="NCBI Taxonomy" id="3163298"/>
    <lineage>
        <taxon>Bacteria</taxon>
        <taxon>Pseudomonadati</taxon>
        <taxon>Bacteroidota</taxon>
        <taxon>Flavobacteriia</taxon>
        <taxon>Flavobacteriales</taxon>
        <taxon>Flavobacteriaceae</taxon>
        <taxon>Flavobacterium</taxon>
    </lineage>
</organism>
<gene>
    <name evidence="2" type="ORF">ABS766_01560</name>
</gene>
<dbReference type="Proteomes" id="UP001629156">
    <property type="component" value="Unassembled WGS sequence"/>
</dbReference>